<dbReference type="GO" id="GO:0003677">
    <property type="term" value="F:DNA binding"/>
    <property type="evidence" value="ECO:0007669"/>
    <property type="project" value="InterPro"/>
</dbReference>
<dbReference type="OrthoDB" id="2665132at2"/>
<accession>A0A4V6RXE9</accession>
<dbReference type="RefSeq" id="WP_136373669.1">
    <property type="nucleotide sequence ID" value="NZ_SSOB01000063.1"/>
</dbReference>
<protein>
    <submittedName>
        <fullName evidence="2">LytTR family transcriptional regulator</fullName>
    </submittedName>
</protein>
<dbReference type="Pfam" id="PF04397">
    <property type="entry name" value="LytTR"/>
    <property type="match status" value="1"/>
</dbReference>
<dbReference type="Proteomes" id="UP000310636">
    <property type="component" value="Unassembled WGS sequence"/>
</dbReference>
<dbReference type="AlphaFoldDB" id="A0A4V6RXE9"/>
<comment type="caution">
    <text evidence="2">The sequence shown here is derived from an EMBL/GenBank/DDBJ whole genome shotgun (WGS) entry which is preliminary data.</text>
</comment>
<dbReference type="InterPro" id="IPR007492">
    <property type="entry name" value="LytTR_DNA-bd_dom"/>
</dbReference>
<evidence type="ECO:0000313" key="3">
    <source>
        <dbReference type="Proteomes" id="UP000310636"/>
    </source>
</evidence>
<organism evidence="2 3">
    <name type="scientific">Cohnella fermenti</name>
    <dbReference type="NCBI Taxonomy" id="2565925"/>
    <lineage>
        <taxon>Bacteria</taxon>
        <taxon>Bacillati</taxon>
        <taxon>Bacillota</taxon>
        <taxon>Bacilli</taxon>
        <taxon>Bacillales</taxon>
        <taxon>Paenibacillaceae</taxon>
        <taxon>Cohnella</taxon>
    </lineage>
</organism>
<evidence type="ECO:0000259" key="1">
    <source>
        <dbReference type="SMART" id="SM00850"/>
    </source>
</evidence>
<dbReference type="Gene3D" id="2.40.50.1020">
    <property type="entry name" value="LytTr DNA-binding domain"/>
    <property type="match status" value="1"/>
</dbReference>
<feature type="domain" description="HTH LytTR-type" evidence="1">
    <location>
        <begin position="12"/>
        <end position="111"/>
    </location>
</feature>
<dbReference type="EMBL" id="SSOB01000063">
    <property type="protein sequence ID" value="THF73102.1"/>
    <property type="molecule type" value="Genomic_DNA"/>
</dbReference>
<sequence length="131" mass="14937">MMSIFHLLDANGTPVEVNVDEVLAIRPTSNGPEFHTKQGVFYYPTTLEEFQALLGETGFERLDRGNLVNMAHAKSFDKKSRKVYFEDPWTSGSFFATVSEANTHKVMHLVQEDKSSYQTSPKGLFWSRNRT</sequence>
<dbReference type="SMART" id="SM00850">
    <property type="entry name" value="LytTR"/>
    <property type="match status" value="1"/>
</dbReference>
<proteinExistence type="predicted"/>
<name>A0A4V6RXE9_9BACL</name>
<evidence type="ECO:0000313" key="2">
    <source>
        <dbReference type="EMBL" id="THF73102.1"/>
    </source>
</evidence>
<keyword evidence="3" id="KW-1185">Reference proteome</keyword>
<reference evidence="2 3" key="1">
    <citation type="submission" date="2019-04" db="EMBL/GenBank/DDBJ databases">
        <title>Cohnella sp. nov. isolated from preserved vegetables.</title>
        <authorList>
            <person name="Lin S.-Y."/>
            <person name="Hung M.-H."/>
            <person name="Young C.-C."/>
        </authorList>
    </citation>
    <scope>NUCLEOTIDE SEQUENCE [LARGE SCALE GENOMIC DNA]</scope>
    <source>
        <strain evidence="2 3">CC-MHH1044</strain>
    </source>
</reference>
<gene>
    <name evidence="2" type="ORF">E6C55_30750</name>
</gene>